<evidence type="ECO:0000256" key="3">
    <source>
        <dbReference type="SAM" id="MobiDB-lite"/>
    </source>
</evidence>
<evidence type="ECO:0000313" key="5">
    <source>
        <dbReference type="EMBL" id="BDR52282.1"/>
    </source>
</evidence>
<gene>
    <name evidence="5" type="ORF">KIM372_01890</name>
</gene>
<organism evidence="5 6">
    <name type="scientific">Bombiscardovia nodaiensis</name>
    <dbReference type="NCBI Taxonomy" id="2932181"/>
    <lineage>
        <taxon>Bacteria</taxon>
        <taxon>Bacillati</taxon>
        <taxon>Actinomycetota</taxon>
        <taxon>Actinomycetes</taxon>
        <taxon>Bifidobacteriales</taxon>
        <taxon>Bifidobacteriaceae</taxon>
        <taxon>Bombiscardovia</taxon>
    </lineage>
</organism>
<accession>A0ABM8B5Z5</accession>
<dbReference type="InterPro" id="IPR013783">
    <property type="entry name" value="Ig-like_fold"/>
</dbReference>
<dbReference type="Pfam" id="PF00128">
    <property type="entry name" value="Alpha-amylase"/>
    <property type="match status" value="1"/>
</dbReference>
<dbReference type="InterPro" id="IPR004185">
    <property type="entry name" value="Glyco_hydro_13_lg-like_dom"/>
</dbReference>
<dbReference type="InterPro" id="IPR017853">
    <property type="entry name" value="GH"/>
</dbReference>
<dbReference type="SUPFAM" id="SSF81296">
    <property type="entry name" value="E set domains"/>
    <property type="match status" value="1"/>
</dbReference>
<name>A0ABM8B5Z5_9BIFI</name>
<proteinExistence type="predicted"/>
<dbReference type="Proteomes" id="UP001321766">
    <property type="component" value="Chromosome"/>
</dbReference>
<evidence type="ECO:0000256" key="2">
    <source>
        <dbReference type="ARBA" id="ARBA00023295"/>
    </source>
</evidence>
<dbReference type="Gene3D" id="3.20.20.80">
    <property type="entry name" value="Glycosidases"/>
    <property type="match status" value="1"/>
</dbReference>
<keyword evidence="1" id="KW-0378">Hydrolase</keyword>
<evidence type="ECO:0000256" key="1">
    <source>
        <dbReference type="ARBA" id="ARBA00022801"/>
    </source>
</evidence>
<evidence type="ECO:0000259" key="4">
    <source>
        <dbReference type="SMART" id="SM00642"/>
    </source>
</evidence>
<dbReference type="Gene3D" id="2.60.40.10">
    <property type="entry name" value="Immunoglobulins"/>
    <property type="match status" value="1"/>
</dbReference>
<dbReference type="PANTHER" id="PTHR10357:SF210">
    <property type="entry name" value="MALTODEXTRIN GLUCOSIDASE"/>
    <property type="match status" value="1"/>
</dbReference>
<keyword evidence="6" id="KW-1185">Reference proteome</keyword>
<feature type="region of interest" description="Disordered" evidence="3">
    <location>
        <begin position="1"/>
        <end position="25"/>
    </location>
</feature>
<dbReference type="InterPro" id="IPR006047">
    <property type="entry name" value="GH13_cat_dom"/>
</dbReference>
<dbReference type="SMART" id="SM00642">
    <property type="entry name" value="Aamy"/>
    <property type="match status" value="1"/>
</dbReference>
<evidence type="ECO:0000313" key="6">
    <source>
        <dbReference type="Proteomes" id="UP001321766"/>
    </source>
</evidence>
<dbReference type="EMBL" id="AP026798">
    <property type="protein sequence ID" value="BDR52282.1"/>
    <property type="molecule type" value="Genomic_DNA"/>
</dbReference>
<dbReference type="InterPro" id="IPR014756">
    <property type="entry name" value="Ig_E-set"/>
</dbReference>
<dbReference type="PANTHER" id="PTHR10357">
    <property type="entry name" value="ALPHA-AMYLASE FAMILY MEMBER"/>
    <property type="match status" value="1"/>
</dbReference>
<protein>
    <submittedName>
        <fullName evidence="5">Alpha-glycosidase</fullName>
    </submittedName>
</protein>
<keyword evidence="2" id="KW-0326">Glycosidase</keyword>
<reference evidence="5 6" key="1">
    <citation type="journal article" date="2023" name="Microbiol. Spectr.">
        <title>Symbiosis of Carpenter Bees with Uncharacterized Lactic Acid Bacteria Showing NAD Auxotrophy.</title>
        <authorList>
            <person name="Kawasaki S."/>
            <person name="Ozawa K."/>
            <person name="Mori T."/>
            <person name="Yamamoto A."/>
            <person name="Ito M."/>
            <person name="Ohkuma M."/>
            <person name="Sakamoto M."/>
            <person name="Matsutani M."/>
        </authorList>
    </citation>
    <scope>NUCLEOTIDE SEQUENCE [LARGE SCALE GENOMIC DNA]</scope>
    <source>
        <strain evidence="5 6">Kim37-2</strain>
    </source>
</reference>
<dbReference type="CDD" id="cd11338">
    <property type="entry name" value="AmyAc_CMD"/>
    <property type="match status" value="1"/>
</dbReference>
<dbReference type="CDD" id="cd02857">
    <property type="entry name" value="E_set_CDase_PDE_N"/>
    <property type="match status" value="1"/>
</dbReference>
<dbReference type="SUPFAM" id="SSF51445">
    <property type="entry name" value="(Trans)glycosidases"/>
    <property type="match status" value="1"/>
</dbReference>
<sequence length="600" mass="66968">MREQGSQLRGPLAHHDGSALYVSNPQPNLGESVELSLRACRNLHVDEVYLRVVVDGEPHYTQARLRSQDPQEQWWTATVEIVNHITSYRFRLDTAAGSLWLNAGGLHRHDIPDAQDFRLTTYQLPTWTNSAVIYQIFPDRFARSPRQRNETYPDWALPAQWSDPVAANTPEGVRQIYGGSLYGIEEHLDYIQQLGANTIYLTPFFPARSNHRYDASTFAHVDPLLGGDQALRSLTNAAHLRSMHVLGDLTLNHSGVTHEWFAKGQADPDSPEAGFYYFDRQAGTYATFDGVESLPKFDHRSAELRRRLYDGPQSVVARYIRDFGLDGWRIDVAQSAGKYRGVDLSDLVAERTHATMSATRSNLLLLAEHQFDASPTLQGPGWQGAMAYAAFTKPVWAWLGACLRENAWGAPGPAERFGGNDMADIMQEYASLVPWQSFAASMTLLDSHDTARFRSVAGPYQSLGVALLMTLPGIPSVFSGDEVGIGGSGLEEGRQPFPWNENSWDRPLYQLYRSLIALRHEHPCLSQGGLRWLNCGQEFVTFERADAHETLLVQVNRGEHSPVISTVNAANLLGGPDLTAGQTMPTQAPSFHIWRINKQE</sequence>
<feature type="domain" description="Glycosyl hydrolase family 13 catalytic" evidence="4">
    <location>
        <begin position="135"/>
        <end position="519"/>
    </location>
</feature>